<dbReference type="Gene3D" id="1.10.3470.10">
    <property type="entry name" value="ABC transporter involved in vitamin B12 uptake, BtuC"/>
    <property type="match status" value="1"/>
</dbReference>
<evidence type="ECO:0000256" key="5">
    <source>
        <dbReference type="ARBA" id="ARBA00022692"/>
    </source>
</evidence>
<evidence type="ECO:0000256" key="8">
    <source>
        <dbReference type="SAM" id="Phobius"/>
    </source>
</evidence>
<dbReference type="GO" id="GO:0033214">
    <property type="term" value="P:siderophore-iron import into cell"/>
    <property type="evidence" value="ECO:0007669"/>
    <property type="project" value="TreeGrafter"/>
</dbReference>
<dbReference type="InParanoid" id="D4H5I0"/>
<feature type="transmembrane region" description="Helical" evidence="8">
    <location>
        <begin position="59"/>
        <end position="79"/>
    </location>
</feature>
<dbReference type="Pfam" id="PF01032">
    <property type="entry name" value="FecCD"/>
    <property type="match status" value="1"/>
</dbReference>
<reference evidence="9 10" key="1">
    <citation type="journal article" date="2010" name="Stand. Genomic Sci.">
        <title>Complete genome sequence of Denitrovibrio acetiphilus type strain (N2460).</title>
        <authorList>
            <person name="Kiss H."/>
            <person name="Lang E."/>
            <person name="Lapidus A."/>
            <person name="Copeland A."/>
            <person name="Nolan M."/>
            <person name="Glavina Del Rio T."/>
            <person name="Chen F."/>
            <person name="Lucas S."/>
            <person name="Tice H."/>
            <person name="Cheng J.F."/>
            <person name="Han C."/>
            <person name="Goodwin L."/>
            <person name="Pitluck S."/>
            <person name="Liolios K."/>
            <person name="Pati A."/>
            <person name="Ivanova N."/>
            <person name="Mavromatis K."/>
            <person name="Chen A."/>
            <person name="Palaniappan K."/>
            <person name="Land M."/>
            <person name="Hauser L."/>
            <person name="Chang Y.J."/>
            <person name="Jeffries C.D."/>
            <person name="Detter J.C."/>
            <person name="Brettin T."/>
            <person name="Spring S."/>
            <person name="Rohde M."/>
            <person name="Goker M."/>
            <person name="Woyke T."/>
            <person name="Bristow J."/>
            <person name="Eisen J.A."/>
            <person name="Markowitz V."/>
            <person name="Hugenholtz P."/>
            <person name="Kyrpides N.C."/>
            <person name="Klenk H.P."/>
        </authorList>
    </citation>
    <scope>NUCLEOTIDE SEQUENCE [LARGE SCALE GENOMIC DNA]</scope>
    <source>
        <strain evidence="10">DSM 12809 / NBRC 114555 / N2460</strain>
    </source>
</reference>
<feature type="transmembrane region" description="Helical" evidence="8">
    <location>
        <begin position="275"/>
        <end position="295"/>
    </location>
</feature>
<keyword evidence="7 8" id="KW-0472">Membrane</keyword>
<dbReference type="SUPFAM" id="SSF81345">
    <property type="entry name" value="ABC transporter involved in vitamin B12 uptake, BtuC"/>
    <property type="match status" value="1"/>
</dbReference>
<protein>
    <submittedName>
        <fullName evidence="9">Transport system permease protein</fullName>
    </submittedName>
</protein>
<dbReference type="OrthoDB" id="9811721at2"/>
<gene>
    <name evidence="9" type="ordered locus">Dacet_0820</name>
</gene>
<feature type="transmembrane region" description="Helical" evidence="8">
    <location>
        <begin position="147"/>
        <end position="167"/>
    </location>
</feature>
<dbReference type="KEGG" id="dap:Dacet_0820"/>
<keyword evidence="3" id="KW-0813">Transport</keyword>
<name>D4H5I0_DENA2</name>
<dbReference type="FunFam" id="1.10.3470.10:FF:000001">
    <property type="entry name" value="Vitamin B12 ABC transporter permease BtuC"/>
    <property type="match status" value="1"/>
</dbReference>
<proteinExistence type="inferred from homology"/>
<dbReference type="InterPro" id="IPR037294">
    <property type="entry name" value="ABC_BtuC-like"/>
</dbReference>
<feature type="transmembrane region" description="Helical" evidence="8">
    <location>
        <begin position="12"/>
        <end position="35"/>
    </location>
</feature>
<dbReference type="CDD" id="cd06550">
    <property type="entry name" value="TM_ABC_iron-siderophores_like"/>
    <property type="match status" value="1"/>
</dbReference>
<accession>D4H5I0</accession>
<dbReference type="HOGENOM" id="CLU_013016_1_1_0"/>
<feature type="transmembrane region" description="Helical" evidence="8">
    <location>
        <begin position="116"/>
        <end position="135"/>
    </location>
</feature>
<dbReference type="PaxDb" id="522772-Dacet_0820"/>
<dbReference type="FunCoup" id="D4H5I0">
    <property type="interactions" value="165"/>
</dbReference>
<dbReference type="GO" id="GO:0005886">
    <property type="term" value="C:plasma membrane"/>
    <property type="evidence" value="ECO:0007669"/>
    <property type="project" value="UniProtKB-SubCell"/>
</dbReference>
<comment type="subcellular location">
    <subcellularLocation>
        <location evidence="1">Cell membrane</location>
        <topology evidence="1">Multi-pass membrane protein</topology>
    </subcellularLocation>
</comment>
<evidence type="ECO:0000256" key="7">
    <source>
        <dbReference type="ARBA" id="ARBA00023136"/>
    </source>
</evidence>
<feature type="transmembrane region" description="Helical" evidence="8">
    <location>
        <begin position="91"/>
        <end position="110"/>
    </location>
</feature>
<dbReference type="PANTHER" id="PTHR30472:SF68">
    <property type="entry name" value="FERRICHROME TRANSPORT SYSTEM PERMEASE PROTEIN FHUB"/>
    <property type="match status" value="1"/>
</dbReference>
<dbReference type="PANTHER" id="PTHR30472">
    <property type="entry name" value="FERRIC ENTEROBACTIN TRANSPORT SYSTEM PERMEASE PROTEIN"/>
    <property type="match status" value="1"/>
</dbReference>
<evidence type="ECO:0000256" key="4">
    <source>
        <dbReference type="ARBA" id="ARBA00022475"/>
    </source>
</evidence>
<dbReference type="AlphaFoldDB" id="D4H5I0"/>
<dbReference type="eggNOG" id="COG0609">
    <property type="taxonomic scope" value="Bacteria"/>
</dbReference>
<evidence type="ECO:0000256" key="6">
    <source>
        <dbReference type="ARBA" id="ARBA00022989"/>
    </source>
</evidence>
<evidence type="ECO:0000256" key="3">
    <source>
        <dbReference type="ARBA" id="ARBA00022448"/>
    </source>
</evidence>
<dbReference type="GO" id="GO:0022857">
    <property type="term" value="F:transmembrane transporter activity"/>
    <property type="evidence" value="ECO:0007669"/>
    <property type="project" value="InterPro"/>
</dbReference>
<keyword evidence="10" id="KW-1185">Reference proteome</keyword>
<keyword evidence="6 8" id="KW-1133">Transmembrane helix</keyword>
<dbReference type="InterPro" id="IPR000522">
    <property type="entry name" value="ABC_transptr_permease_BtuC"/>
</dbReference>
<evidence type="ECO:0000256" key="1">
    <source>
        <dbReference type="ARBA" id="ARBA00004651"/>
    </source>
</evidence>
<dbReference type="EMBL" id="CP001968">
    <property type="protein sequence ID" value="ADD67600.1"/>
    <property type="molecule type" value="Genomic_DNA"/>
</dbReference>
<dbReference type="Proteomes" id="UP000002012">
    <property type="component" value="Chromosome"/>
</dbReference>
<keyword evidence="4" id="KW-1003">Cell membrane</keyword>
<keyword evidence="5 8" id="KW-0812">Transmembrane</keyword>
<organism evidence="9 10">
    <name type="scientific">Denitrovibrio acetiphilus (strain DSM 12809 / NBRC 114555 / N2460)</name>
    <dbReference type="NCBI Taxonomy" id="522772"/>
    <lineage>
        <taxon>Bacteria</taxon>
        <taxon>Pseudomonadati</taxon>
        <taxon>Deferribacterota</taxon>
        <taxon>Deferribacteres</taxon>
        <taxon>Deferribacterales</taxon>
        <taxon>Geovibrionaceae</taxon>
        <taxon>Denitrovibrio</taxon>
    </lineage>
</organism>
<feature type="transmembrane region" description="Helical" evidence="8">
    <location>
        <begin position="234"/>
        <end position="263"/>
    </location>
</feature>
<feature type="transmembrane region" description="Helical" evidence="8">
    <location>
        <begin position="302"/>
        <end position="322"/>
    </location>
</feature>
<evidence type="ECO:0000313" key="10">
    <source>
        <dbReference type="Proteomes" id="UP000002012"/>
    </source>
</evidence>
<comment type="similarity">
    <text evidence="2">Belongs to the binding-protein-dependent transport system permease family. FecCD subfamily.</text>
</comment>
<dbReference type="STRING" id="522772.Dacet_0820"/>
<evidence type="ECO:0000256" key="2">
    <source>
        <dbReference type="ARBA" id="ARBA00007935"/>
    </source>
</evidence>
<dbReference type="RefSeq" id="WP_013010131.1">
    <property type="nucleotide sequence ID" value="NC_013943.1"/>
</dbReference>
<evidence type="ECO:0000313" key="9">
    <source>
        <dbReference type="EMBL" id="ADD67600.1"/>
    </source>
</evidence>
<sequence precursor="true">MTENTKRTITTAAGLTLLVAGFTYSVMSGTVNIAFDDFVRVFSGVETGGLYHVVMNIRIPRIIVGGLVGINLALSGAILQSILKNPLADPGIIGISSGAGLSAMFVMILYPAVSHLVPFAAFLGAMGTAALIYMLAYENGAHPLRLILAGVAISAFLGAFMTALMVLQSDKVQGTLSWMAGALNGRSWNHVQMILPYSVIGVLGAFVCGKYLNILALGDDVAKGLGMSVEKSKLFMVILATMLAASAVSVAGMLGFVGLIIPHITRLMVGSDNRILIPLSAVFGALTVIIADTVARTLFSPYELPVGVIMAFAGAPFFLYLLNRRVRK</sequence>